<dbReference type="Proteomes" id="UP001443914">
    <property type="component" value="Unassembled WGS sequence"/>
</dbReference>
<feature type="region of interest" description="Disordered" evidence="1">
    <location>
        <begin position="183"/>
        <end position="217"/>
    </location>
</feature>
<dbReference type="InterPro" id="IPR005135">
    <property type="entry name" value="Endo/exonuclease/phosphatase"/>
</dbReference>
<dbReference type="GO" id="GO:0003824">
    <property type="term" value="F:catalytic activity"/>
    <property type="evidence" value="ECO:0007669"/>
    <property type="project" value="InterPro"/>
</dbReference>
<keyword evidence="4" id="KW-1185">Reference proteome</keyword>
<dbReference type="SUPFAM" id="SSF56219">
    <property type="entry name" value="DNase I-like"/>
    <property type="match status" value="1"/>
</dbReference>
<dbReference type="PANTHER" id="PTHR31286">
    <property type="entry name" value="GLYCINE-RICH CELL WALL STRUCTURAL PROTEIN 1.8-LIKE"/>
    <property type="match status" value="1"/>
</dbReference>
<protein>
    <recommendedName>
        <fullName evidence="2">Endonuclease/exonuclease/phosphatase domain-containing protein</fullName>
    </recommendedName>
</protein>
<proteinExistence type="predicted"/>
<dbReference type="Pfam" id="PF03372">
    <property type="entry name" value="Exo_endo_phos"/>
    <property type="match status" value="1"/>
</dbReference>
<evidence type="ECO:0000259" key="2">
    <source>
        <dbReference type="Pfam" id="PF03372"/>
    </source>
</evidence>
<evidence type="ECO:0000313" key="3">
    <source>
        <dbReference type="EMBL" id="KAK9756226.1"/>
    </source>
</evidence>
<evidence type="ECO:0000256" key="1">
    <source>
        <dbReference type="SAM" id="MobiDB-lite"/>
    </source>
</evidence>
<feature type="domain" description="Endonuclease/exonuclease/phosphatase" evidence="2">
    <location>
        <begin position="228"/>
        <end position="423"/>
    </location>
</feature>
<dbReference type="PANTHER" id="PTHR31286:SF165">
    <property type="entry name" value="DUF4283 DOMAIN-CONTAINING PROTEIN"/>
    <property type="match status" value="1"/>
</dbReference>
<dbReference type="Gene3D" id="3.60.10.10">
    <property type="entry name" value="Endonuclease/exonuclease/phosphatase"/>
    <property type="match status" value="1"/>
</dbReference>
<accession>A0AAW1N6J3</accession>
<evidence type="ECO:0000313" key="4">
    <source>
        <dbReference type="Proteomes" id="UP001443914"/>
    </source>
</evidence>
<reference evidence="3" key="1">
    <citation type="submission" date="2024-03" db="EMBL/GenBank/DDBJ databases">
        <title>WGS assembly of Saponaria officinalis var. Norfolk2.</title>
        <authorList>
            <person name="Jenkins J."/>
            <person name="Shu S."/>
            <person name="Grimwood J."/>
            <person name="Barry K."/>
            <person name="Goodstein D."/>
            <person name="Schmutz J."/>
            <person name="Leebens-Mack J."/>
            <person name="Osbourn A."/>
        </authorList>
    </citation>
    <scope>NUCLEOTIDE SEQUENCE [LARGE SCALE GENOMIC DNA]</scope>
    <source>
        <strain evidence="3">JIC</strain>
    </source>
</reference>
<gene>
    <name evidence="3" type="ORF">RND81_01G082400</name>
</gene>
<dbReference type="AlphaFoldDB" id="A0AAW1N6J3"/>
<dbReference type="InterPro" id="IPR040256">
    <property type="entry name" value="At4g02000-like"/>
</dbReference>
<dbReference type="EMBL" id="JBDFQZ010000001">
    <property type="protein sequence ID" value="KAK9756226.1"/>
    <property type="molecule type" value="Genomic_DNA"/>
</dbReference>
<organism evidence="3 4">
    <name type="scientific">Saponaria officinalis</name>
    <name type="common">Common soapwort</name>
    <name type="synonym">Lychnis saponaria</name>
    <dbReference type="NCBI Taxonomy" id="3572"/>
    <lineage>
        <taxon>Eukaryota</taxon>
        <taxon>Viridiplantae</taxon>
        <taxon>Streptophyta</taxon>
        <taxon>Embryophyta</taxon>
        <taxon>Tracheophyta</taxon>
        <taxon>Spermatophyta</taxon>
        <taxon>Magnoliopsida</taxon>
        <taxon>eudicotyledons</taxon>
        <taxon>Gunneridae</taxon>
        <taxon>Pentapetalae</taxon>
        <taxon>Caryophyllales</taxon>
        <taxon>Caryophyllaceae</taxon>
        <taxon>Caryophylleae</taxon>
        <taxon>Saponaria</taxon>
    </lineage>
</organism>
<sequence>MGGVLRGGPWHFGKNALILQKWSPSISQELECLSVVPVWVLLPGLDPLFWSSSVLSKISSKLGTPLYADRVTSTKERLGFARVMVEVDVSKPLLHHVILNTPFSGGVIQPVEYEWIPYYCHTCKKLRHESSRCKLNKNKAVPQVYRPVANAVPIPAHSEKEPAEKVAVPVDQPVVDRAENGSHTIEGTAAPSVEIHVPADTGPSTTPPPSHEGKFSSKLGVGRNKVMVAGLLETRVKHANSSRIMNKFFRYRCSGNYSAHYNGRIWVLWQESLVALDVLEVHDQLVHCRVLFRQSNCSVYVTFMYGHNDGLDRKQLWHNLMAISASVDLGWLVIGDFNAVRGMKDKIGKHPPTVWEMLDFNGCLGHCSLAELPSHGGPFTWTNNQDGDYRGWSKLDWAFVNSLWVHLFPNSKVEILPAGSSDHSPLMVTMGVSFAFPKVFKFLNCWTAQVNFHSVVSRAWSTNIRGAPMFRLFAKLKSVKHALGELHRGFYSNLSARVAAAHTALLECQTDLMTSPLDPTFLHRVSEARQTYTRVKEAELSMLAQRAKILHLKLSDSNTSYFYAAVAARKHQSVITSIVDHHGQSHTSQEGIASALCDYYQFLLGSSTDVSALVPVGGASVSAEQALTLSSVIVVLEIKNALFSMRSNKSPRLDGFSAEFFKAAWNIVS</sequence>
<dbReference type="InterPro" id="IPR036691">
    <property type="entry name" value="Endo/exonu/phosph_ase_sf"/>
</dbReference>
<comment type="caution">
    <text evidence="3">The sequence shown here is derived from an EMBL/GenBank/DDBJ whole genome shotgun (WGS) entry which is preliminary data.</text>
</comment>
<name>A0AAW1N6J3_SAPOF</name>